<proteinExistence type="predicted"/>
<protein>
    <submittedName>
        <fullName evidence="1">Uncharacterized protein</fullName>
    </submittedName>
</protein>
<reference evidence="1" key="1">
    <citation type="journal article" date="2023" name="Science">
        <title>Genome structures resolve the early diversification of teleost fishes.</title>
        <authorList>
            <person name="Parey E."/>
            <person name="Louis A."/>
            <person name="Montfort J."/>
            <person name="Bouchez O."/>
            <person name="Roques C."/>
            <person name="Iampietro C."/>
            <person name="Lluch J."/>
            <person name="Castinel A."/>
            <person name="Donnadieu C."/>
            <person name="Desvignes T."/>
            <person name="Floi Bucao C."/>
            <person name="Jouanno E."/>
            <person name="Wen M."/>
            <person name="Mejri S."/>
            <person name="Dirks R."/>
            <person name="Jansen H."/>
            <person name="Henkel C."/>
            <person name="Chen W.J."/>
            <person name="Zahm M."/>
            <person name="Cabau C."/>
            <person name="Klopp C."/>
            <person name="Thompson A.W."/>
            <person name="Robinson-Rechavi M."/>
            <person name="Braasch I."/>
            <person name="Lecointre G."/>
            <person name="Bobe J."/>
            <person name="Postlethwait J.H."/>
            <person name="Berthelot C."/>
            <person name="Roest Crollius H."/>
            <person name="Guiguen Y."/>
        </authorList>
    </citation>
    <scope>NUCLEOTIDE SEQUENCE</scope>
    <source>
        <strain evidence="1">NC1722</strain>
    </source>
</reference>
<evidence type="ECO:0000313" key="1">
    <source>
        <dbReference type="EMBL" id="KAJ8414109.1"/>
    </source>
</evidence>
<sequence>MLESFNGLDTFSTDHCEDDPGLQALHAQCAKFDRAKHLTAARARAGYFHRCGDGRGSAPKAGRRAWTSLCRTLEQLRF</sequence>
<organism evidence="1 2">
    <name type="scientific">Aldrovandia affinis</name>
    <dbReference type="NCBI Taxonomy" id="143900"/>
    <lineage>
        <taxon>Eukaryota</taxon>
        <taxon>Metazoa</taxon>
        <taxon>Chordata</taxon>
        <taxon>Craniata</taxon>
        <taxon>Vertebrata</taxon>
        <taxon>Euteleostomi</taxon>
        <taxon>Actinopterygii</taxon>
        <taxon>Neopterygii</taxon>
        <taxon>Teleostei</taxon>
        <taxon>Notacanthiformes</taxon>
        <taxon>Halosauridae</taxon>
        <taxon>Aldrovandia</taxon>
    </lineage>
</organism>
<name>A0AAD7T448_9TELE</name>
<evidence type="ECO:0000313" key="2">
    <source>
        <dbReference type="Proteomes" id="UP001221898"/>
    </source>
</evidence>
<dbReference type="AlphaFoldDB" id="A0AAD7T448"/>
<dbReference type="Proteomes" id="UP001221898">
    <property type="component" value="Unassembled WGS sequence"/>
</dbReference>
<keyword evidence="2" id="KW-1185">Reference proteome</keyword>
<accession>A0AAD7T448</accession>
<dbReference type="EMBL" id="JAINUG010000014">
    <property type="protein sequence ID" value="KAJ8414109.1"/>
    <property type="molecule type" value="Genomic_DNA"/>
</dbReference>
<comment type="caution">
    <text evidence="1">The sequence shown here is derived from an EMBL/GenBank/DDBJ whole genome shotgun (WGS) entry which is preliminary data.</text>
</comment>
<gene>
    <name evidence="1" type="ORF">AAFF_G00067070</name>
</gene>